<keyword evidence="4" id="KW-1185">Reference proteome</keyword>
<accession>A0AAN9BRE6</accession>
<dbReference type="GO" id="GO:0051260">
    <property type="term" value="P:protein homooligomerization"/>
    <property type="evidence" value="ECO:0007669"/>
    <property type="project" value="InterPro"/>
</dbReference>
<dbReference type="Proteomes" id="UP001374579">
    <property type="component" value="Unassembled WGS sequence"/>
</dbReference>
<dbReference type="Pfam" id="PF02214">
    <property type="entry name" value="BTB_2"/>
    <property type="match status" value="1"/>
</dbReference>
<dbReference type="SUPFAM" id="SSF143791">
    <property type="entry name" value="DUSP-like"/>
    <property type="match status" value="1"/>
</dbReference>
<reference evidence="3 4" key="1">
    <citation type="submission" date="2024-02" db="EMBL/GenBank/DDBJ databases">
        <title>Chromosome-scale genome assembly of the rough periwinkle Littorina saxatilis.</title>
        <authorList>
            <person name="De Jode A."/>
            <person name="Faria R."/>
            <person name="Formenti G."/>
            <person name="Sims Y."/>
            <person name="Smith T.P."/>
            <person name="Tracey A."/>
            <person name="Wood J.M.D."/>
            <person name="Zagrodzka Z.B."/>
            <person name="Johannesson K."/>
            <person name="Butlin R.K."/>
            <person name="Leder E.H."/>
        </authorList>
    </citation>
    <scope>NUCLEOTIDE SEQUENCE [LARGE SCALE GENOMIC DNA]</scope>
    <source>
        <strain evidence="3">Snail1</strain>
        <tissue evidence="3">Muscle</tissue>
    </source>
</reference>
<keyword evidence="1" id="KW-0175">Coiled coil</keyword>
<dbReference type="InterPro" id="IPR000210">
    <property type="entry name" value="BTB/POZ_dom"/>
</dbReference>
<gene>
    <name evidence="3" type="ORF">V1264_013802</name>
</gene>
<sequence>MGEAPPRPVQVRFVQKVQKELASPSDIREYAVSKLWVAALQQFIEDDTEQTQKVPPLSASDWDSDNMYVGEKSWRVLASWYGVDSSYSFRRRTTSCSYIGIPVGPSPAGGEPQSSGGYVLADNKLDFLTTYCCLLKDLSSECLKQPYVNIYFWESLDYVEFQLRCALTAHPEKDVRMWLSFCDDGVDVLLDDLSLYDRHSSSVGAVICEKYPEVLSELQKRQALPAPHLSHVIAGVTPVKEELSTVFVANQWQLTLCLEVLPPNVAVLPSTRSLHATTGSVPAVFHNLPLDHLFKSEPKSSDCDEELKQLLDESVSNFSQVISEQRDKVQARTVQLLKSAKASYQSLEQQCKMKMEEVARQETRLNAREKELNERDHEINSKLAKFKSMLTEFLTKKDRFEKEAALLAEQNSITASKVELNVGGVRYTTSLATMLKEEGSRLQTMFSGQHTLQPDSDGSYFIDRDGTHFRHILNFLRDGPASLQHLPPNDLRLVSELRTEAEYYQLNRMANALRIRMTESSGAKGDCLSLPS</sequence>
<dbReference type="PANTHER" id="PTHR14499">
    <property type="entry name" value="POTASSIUM CHANNEL TETRAMERIZATION DOMAIN-CONTAINING"/>
    <property type="match status" value="1"/>
</dbReference>
<evidence type="ECO:0000256" key="1">
    <source>
        <dbReference type="SAM" id="Coils"/>
    </source>
</evidence>
<feature type="coiled-coil region" evidence="1">
    <location>
        <begin position="337"/>
        <end position="375"/>
    </location>
</feature>
<comment type="caution">
    <text evidence="3">The sequence shown here is derived from an EMBL/GenBank/DDBJ whole genome shotgun (WGS) entry which is preliminary data.</text>
</comment>
<dbReference type="AlphaFoldDB" id="A0AAN9BRE6"/>
<organism evidence="3 4">
    <name type="scientific">Littorina saxatilis</name>
    <dbReference type="NCBI Taxonomy" id="31220"/>
    <lineage>
        <taxon>Eukaryota</taxon>
        <taxon>Metazoa</taxon>
        <taxon>Spiralia</taxon>
        <taxon>Lophotrochozoa</taxon>
        <taxon>Mollusca</taxon>
        <taxon>Gastropoda</taxon>
        <taxon>Caenogastropoda</taxon>
        <taxon>Littorinimorpha</taxon>
        <taxon>Littorinoidea</taxon>
        <taxon>Littorinidae</taxon>
        <taxon>Littorina</taxon>
    </lineage>
</organism>
<dbReference type="EMBL" id="JBAMIC010000003">
    <property type="protein sequence ID" value="KAK7109821.1"/>
    <property type="molecule type" value="Genomic_DNA"/>
</dbReference>
<dbReference type="InterPro" id="IPR003131">
    <property type="entry name" value="T1-type_BTB"/>
</dbReference>
<evidence type="ECO:0000313" key="4">
    <source>
        <dbReference type="Proteomes" id="UP001374579"/>
    </source>
</evidence>
<dbReference type="InterPro" id="IPR011333">
    <property type="entry name" value="SKP1/BTB/POZ_sf"/>
</dbReference>
<evidence type="ECO:0000313" key="3">
    <source>
        <dbReference type="EMBL" id="KAK7109821.1"/>
    </source>
</evidence>
<dbReference type="InterPro" id="IPR035927">
    <property type="entry name" value="DUSP-like_sf"/>
</dbReference>
<feature type="domain" description="BTB" evidence="2">
    <location>
        <begin position="416"/>
        <end position="521"/>
    </location>
</feature>
<evidence type="ECO:0000259" key="2">
    <source>
        <dbReference type="SMART" id="SM00225"/>
    </source>
</evidence>
<dbReference type="SMART" id="SM00225">
    <property type="entry name" value="BTB"/>
    <property type="match status" value="1"/>
</dbReference>
<dbReference type="PANTHER" id="PTHR14499:SF136">
    <property type="entry name" value="GH08630P"/>
    <property type="match status" value="1"/>
</dbReference>
<proteinExistence type="predicted"/>
<protein>
    <recommendedName>
        <fullName evidence="2">BTB domain-containing protein</fullName>
    </recommendedName>
</protein>
<dbReference type="Gene3D" id="3.30.710.10">
    <property type="entry name" value="Potassium Channel Kv1.1, Chain A"/>
    <property type="match status" value="1"/>
</dbReference>
<name>A0AAN9BRE6_9CAEN</name>
<dbReference type="SUPFAM" id="SSF54695">
    <property type="entry name" value="POZ domain"/>
    <property type="match status" value="1"/>
</dbReference>